<proteinExistence type="inferred from homology"/>
<keyword evidence="9" id="KW-1185">Reference proteome</keyword>
<dbReference type="GO" id="GO:0006887">
    <property type="term" value="P:exocytosis"/>
    <property type="evidence" value="ECO:0007669"/>
    <property type="project" value="TreeGrafter"/>
</dbReference>
<dbReference type="STRING" id="4846.A0A367KVS5"/>
<dbReference type="Pfam" id="PF01237">
    <property type="entry name" value="Oxysterol_BP"/>
    <property type="match status" value="1"/>
</dbReference>
<protein>
    <recommendedName>
        <fullName evidence="10">PH domain-containing protein</fullName>
    </recommendedName>
</protein>
<evidence type="ECO:0000313" key="8">
    <source>
        <dbReference type="EMBL" id="RCI06313.1"/>
    </source>
</evidence>
<organism evidence="8 9">
    <name type="scientific">Rhizopus stolonifer</name>
    <name type="common">Rhizopus nigricans</name>
    <dbReference type="NCBI Taxonomy" id="4846"/>
    <lineage>
        <taxon>Eukaryota</taxon>
        <taxon>Fungi</taxon>
        <taxon>Fungi incertae sedis</taxon>
        <taxon>Mucoromycota</taxon>
        <taxon>Mucoromycotina</taxon>
        <taxon>Mucoromycetes</taxon>
        <taxon>Mucorales</taxon>
        <taxon>Mucorineae</taxon>
        <taxon>Rhizopodaceae</taxon>
        <taxon>Rhizopus</taxon>
    </lineage>
</organism>
<dbReference type="GO" id="GO:0035621">
    <property type="term" value="P:ER to Golgi ceramide transport"/>
    <property type="evidence" value="ECO:0007669"/>
    <property type="project" value="TreeGrafter"/>
</dbReference>
<gene>
    <name evidence="8" type="ORF">CU098_013297</name>
</gene>
<comment type="similarity">
    <text evidence="1">Belongs to the OSBP family.</text>
</comment>
<dbReference type="InterPro" id="IPR001849">
    <property type="entry name" value="PH_domain"/>
</dbReference>
<dbReference type="SUPFAM" id="SSF101576">
    <property type="entry name" value="Supernatant protein factor (SPF), C-terminal domain"/>
    <property type="match status" value="1"/>
</dbReference>
<accession>A0A367KVS5</accession>
<dbReference type="SMART" id="SM00233">
    <property type="entry name" value="PH"/>
    <property type="match status" value="1"/>
</dbReference>
<feature type="region of interest" description="Disordered" evidence="5">
    <location>
        <begin position="372"/>
        <end position="395"/>
    </location>
</feature>
<dbReference type="GO" id="GO:0005829">
    <property type="term" value="C:cytosol"/>
    <property type="evidence" value="ECO:0007669"/>
    <property type="project" value="TreeGrafter"/>
</dbReference>
<dbReference type="InterPro" id="IPR009038">
    <property type="entry name" value="GOLD_dom"/>
</dbReference>
<feature type="domain" description="GOLD" evidence="7">
    <location>
        <begin position="1"/>
        <end position="160"/>
    </location>
</feature>
<dbReference type="InterPro" id="IPR041680">
    <property type="entry name" value="PH_8"/>
</dbReference>
<feature type="compositionally biased region" description="Acidic residues" evidence="5">
    <location>
        <begin position="377"/>
        <end position="388"/>
    </location>
</feature>
<dbReference type="GO" id="GO:0030011">
    <property type="term" value="P:maintenance of cell polarity"/>
    <property type="evidence" value="ECO:0007669"/>
    <property type="project" value="TreeGrafter"/>
</dbReference>
<dbReference type="InterPro" id="IPR036598">
    <property type="entry name" value="GOLD_dom_sf"/>
</dbReference>
<dbReference type="AlphaFoldDB" id="A0A367KVS5"/>
<evidence type="ECO:0000259" key="7">
    <source>
        <dbReference type="PROSITE" id="PS50866"/>
    </source>
</evidence>
<feature type="domain" description="PH" evidence="6">
    <location>
        <begin position="171"/>
        <end position="263"/>
    </location>
</feature>
<dbReference type="PROSITE" id="PS50003">
    <property type="entry name" value="PH_DOMAIN"/>
    <property type="match status" value="1"/>
</dbReference>
<dbReference type="Gene3D" id="2.60.120.680">
    <property type="entry name" value="GOLD domain"/>
    <property type="match status" value="1"/>
</dbReference>
<dbReference type="GO" id="GO:0006897">
    <property type="term" value="P:endocytosis"/>
    <property type="evidence" value="ECO:0007669"/>
    <property type="project" value="TreeGrafter"/>
</dbReference>
<name>A0A367KVS5_RHIST</name>
<evidence type="ECO:0000256" key="2">
    <source>
        <dbReference type="ARBA" id="ARBA00022448"/>
    </source>
</evidence>
<sequence>MPEVRVQPRSVYEHHISIQKSNTTLSWSFSTKKNSICFGLYYRPSQKNGTTLDETRPQKAIKRRNLSLKLTPLKSHNKSEDTLDEEPKRYNNRRKSSSAISITHLLDNDFIELIPIDQVNSSKETIVGSFLAQHPGNYVLIFDNMFSRNTSKLLSFAVTSDEPIDEGLDIDSDMSGWLLKKRRKRMQGWAKRWFELSSTGVLSYSLRKNDLKRGSLQIALATIAISANQRILHLDSGTTVFHLKALSEASFEQWLKCIRARRSSQHSDVLVWNEDTHLQTATSGFKGEQQEDEIISKALLDLGAEIQHLKQLVLTELPSLLSHDSIQHKENESRFLSHRSAGSFYSYSVLSDTYYDAEDYFISTDDNDSIHGSVAIDSEDEDDAEEDDKQEKKETHDALFQANTLCVTRRTRLPHPVAVKSISFLGILRKNIGKDLSTITMPITLNEPINLLQRLCEELEYTELLDKASTLPDSMDRLMYVTMFAISGYASSQYRIGRKPFNPLLCETYECIRPDRGFRFISEKVSHSPNIMACHAESSTFEYRQHYQGKTKFWGKSMELISEGQSYIQLKGHEDHYTYSKPSSWLRNLVAGTKYLEHVGEMKVCNHATGETAMVTFKEATVPGSGFFSNLASNHTEYRNHVVAKLYDSDGHLSKEIKGRHSEFLSEVVGPDQYTVLWRCKPPCIPDYYTYYGFTSFVMELNEITPIEINKLPMTDTRYRPDQRLLEDGKVTEAEDRKLLLEERQRERRRKYEAEGKLCQPLWFELKADALSPIGESWQYKGGYWEARESGQWPKDMLQLW</sequence>
<feature type="region of interest" description="Disordered" evidence="5">
    <location>
        <begin position="72"/>
        <end position="95"/>
    </location>
</feature>
<evidence type="ECO:0000256" key="3">
    <source>
        <dbReference type="ARBA" id="ARBA00023055"/>
    </source>
</evidence>
<keyword evidence="2" id="KW-0813">Transport</keyword>
<dbReference type="PANTHER" id="PTHR10972:SF203">
    <property type="entry name" value="OXYSTEROL-BINDING PROTEIN HOMOLOG 3"/>
    <property type="match status" value="1"/>
</dbReference>
<keyword evidence="3" id="KW-0445">Lipid transport</keyword>
<dbReference type="GO" id="GO:0005886">
    <property type="term" value="C:plasma membrane"/>
    <property type="evidence" value="ECO:0007669"/>
    <property type="project" value="TreeGrafter"/>
</dbReference>
<dbReference type="InterPro" id="IPR037239">
    <property type="entry name" value="OSBP_sf"/>
</dbReference>
<dbReference type="GO" id="GO:0034727">
    <property type="term" value="P:piecemeal microautophagy of the nucleus"/>
    <property type="evidence" value="ECO:0007669"/>
    <property type="project" value="TreeGrafter"/>
</dbReference>
<dbReference type="GO" id="GO:0097038">
    <property type="term" value="C:perinuclear endoplasmic reticulum"/>
    <property type="evidence" value="ECO:0007669"/>
    <property type="project" value="TreeGrafter"/>
</dbReference>
<evidence type="ECO:0000256" key="5">
    <source>
        <dbReference type="SAM" id="MobiDB-lite"/>
    </source>
</evidence>
<dbReference type="EMBL" id="PJQM01000181">
    <property type="protein sequence ID" value="RCI06313.1"/>
    <property type="molecule type" value="Genomic_DNA"/>
</dbReference>
<evidence type="ECO:0008006" key="10">
    <source>
        <dbReference type="Google" id="ProtNLM"/>
    </source>
</evidence>
<evidence type="ECO:0000259" key="6">
    <source>
        <dbReference type="PROSITE" id="PS50003"/>
    </source>
</evidence>
<comment type="caution">
    <text evidence="8">The sequence shown here is derived from an EMBL/GenBank/DDBJ whole genome shotgun (WGS) entry which is preliminary data.</text>
</comment>
<dbReference type="SUPFAM" id="SSF144000">
    <property type="entry name" value="Oxysterol-binding protein-like"/>
    <property type="match status" value="1"/>
</dbReference>
<dbReference type="Gene3D" id="2.30.29.30">
    <property type="entry name" value="Pleckstrin-homology domain (PH domain)/Phosphotyrosine-binding domain (PTB)"/>
    <property type="match status" value="1"/>
</dbReference>
<dbReference type="Gene3D" id="2.40.160.120">
    <property type="match status" value="1"/>
</dbReference>
<evidence type="ECO:0000313" key="9">
    <source>
        <dbReference type="Proteomes" id="UP000253551"/>
    </source>
</evidence>
<dbReference type="GO" id="GO:0032934">
    <property type="term" value="F:sterol binding"/>
    <property type="evidence" value="ECO:0007669"/>
    <property type="project" value="TreeGrafter"/>
</dbReference>
<dbReference type="PROSITE" id="PS50866">
    <property type="entry name" value="GOLD"/>
    <property type="match status" value="1"/>
</dbReference>
<evidence type="ECO:0000256" key="1">
    <source>
        <dbReference type="ARBA" id="ARBA00008842"/>
    </source>
</evidence>
<keyword evidence="4" id="KW-0446">Lipid-binding</keyword>
<dbReference type="SUPFAM" id="SSF50729">
    <property type="entry name" value="PH domain-like"/>
    <property type="match status" value="1"/>
</dbReference>
<dbReference type="Gene3D" id="3.30.70.3490">
    <property type="match status" value="1"/>
</dbReference>
<dbReference type="InterPro" id="IPR000648">
    <property type="entry name" value="Oxysterol-bd"/>
</dbReference>
<dbReference type="Pfam" id="PF15409">
    <property type="entry name" value="PH_8"/>
    <property type="match status" value="1"/>
</dbReference>
<dbReference type="InterPro" id="IPR011993">
    <property type="entry name" value="PH-like_dom_sf"/>
</dbReference>
<dbReference type="FunFam" id="2.40.160.120:FF:000001">
    <property type="entry name" value="Oxysterol-binding protein"/>
    <property type="match status" value="1"/>
</dbReference>
<dbReference type="GO" id="GO:0120009">
    <property type="term" value="P:intermembrane lipid transfer"/>
    <property type="evidence" value="ECO:0007669"/>
    <property type="project" value="UniProtKB-ARBA"/>
</dbReference>
<reference evidence="8 9" key="1">
    <citation type="journal article" date="2018" name="G3 (Bethesda)">
        <title>Phylogenetic and Phylogenomic Definition of Rhizopus Species.</title>
        <authorList>
            <person name="Gryganskyi A.P."/>
            <person name="Golan J."/>
            <person name="Dolatabadi S."/>
            <person name="Mondo S."/>
            <person name="Robb S."/>
            <person name="Idnurm A."/>
            <person name="Muszewska A."/>
            <person name="Steczkiewicz K."/>
            <person name="Masonjones S."/>
            <person name="Liao H.L."/>
            <person name="Gajdeczka M.T."/>
            <person name="Anike F."/>
            <person name="Vuek A."/>
            <person name="Anishchenko I.M."/>
            <person name="Voigt K."/>
            <person name="de Hoog G.S."/>
            <person name="Smith M.E."/>
            <person name="Heitman J."/>
            <person name="Vilgalys R."/>
            <person name="Stajich J.E."/>
        </authorList>
    </citation>
    <scope>NUCLEOTIDE SEQUENCE [LARGE SCALE GENOMIC DNA]</scope>
    <source>
        <strain evidence="8 9">LSU 92-RS-03</strain>
    </source>
</reference>
<dbReference type="OrthoDB" id="1854502at2759"/>
<dbReference type="Proteomes" id="UP000253551">
    <property type="component" value="Unassembled WGS sequence"/>
</dbReference>
<evidence type="ECO:0000256" key="4">
    <source>
        <dbReference type="ARBA" id="ARBA00023121"/>
    </source>
</evidence>
<dbReference type="GO" id="GO:0032541">
    <property type="term" value="C:cortical endoplasmic reticulum"/>
    <property type="evidence" value="ECO:0007669"/>
    <property type="project" value="TreeGrafter"/>
</dbReference>
<feature type="compositionally biased region" description="Basic and acidic residues" evidence="5">
    <location>
        <begin position="77"/>
        <end position="89"/>
    </location>
</feature>
<dbReference type="PANTHER" id="PTHR10972">
    <property type="entry name" value="OXYSTEROL-BINDING PROTEIN-RELATED"/>
    <property type="match status" value="1"/>
</dbReference>